<dbReference type="InterPro" id="IPR016024">
    <property type="entry name" value="ARM-type_fold"/>
</dbReference>
<dbReference type="Gene3D" id="6.10.30.30">
    <property type="match status" value="1"/>
</dbReference>
<gene>
    <name evidence="3" type="ORF">CGI_10023934</name>
</gene>
<dbReference type="InterPro" id="IPR015425">
    <property type="entry name" value="FH2_Formin"/>
</dbReference>
<evidence type="ECO:0000313" key="3">
    <source>
        <dbReference type="EMBL" id="EKC27810.1"/>
    </source>
</evidence>
<dbReference type="PRINTS" id="PR01217">
    <property type="entry name" value="PRICHEXTENSN"/>
</dbReference>
<dbReference type="GO" id="GO:0003779">
    <property type="term" value="F:actin binding"/>
    <property type="evidence" value="ECO:0007669"/>
    <property type="project" value="InterPro"/>
</dbReference>
<feature type="region of interest" description="Disordered" evidence="2">
    <location>
        <begin position="405"/>
        <end position="491"/>
    </location>
</feature>
<dbReference type="Pfam" id="PF06367">
    <property type="entry name" value="Drf_FH3"/>
    <property type="match status" value="2"/>
</dbReference>
<dbReference type="Gene3D" id="1.20.58.630">
    <property type="match status" value="1"/>
</dbReference>
<accession>K1QG47</accession>
<reference evidence="3" key="1">
    <citation type="journal article" date="2012" name="Nature">
        <title>The oyster genome reveals stress adaptation and complexity of shell formation.</title>
        <authorList>
            <person name="Zhang G."/>
            <person name="Fang X."/>
            <person name="Guo X."/>
            <person name="Li L."/>
            <person name="Luo R."/>
            <person name="Xu F."/>
            <person name="Yang P."/>
            <person name="Zhang L."/>
            <person name="Wang X."/>
            <person name="Qi H."/>
            <person name="Xiong Z."/>
            <person name="Que H."/>
            <person name="Xie Y."/>
            <person name="Holland P.W."/>
            <person name="Paps J."/>
            <person name="Zhu Y."/>
            <person name="Wu F."/>
            <person name="Chen Y."/>
            <person name="Wang J."/>
            <person name="Peng C."/>
            <person name="Meng J."/>
            <person name="Yang L."/>
            <person name="Liu J."/>
            <person name="Wen B."/>
            <person name="Zhang N."/>
            <person name="Huang Z."/>
            <person name="Zhu Q."/>
            <person name="Feng Y."/>
            <person name="Mount A."/>
            <person name="Hedgecock D."/>
            <person name="Xu Z."/>
            <person name="Liu Y."/>
            <person name="Domazet-Loso T."/>
            <person name="Du Y."/>
            <person name="Sun X."/>
            <person name="Zhang S."/>
            <person name="Liu B."/>
            <person name="Cheng P."/>
            <person name="Jiang X."/>
            <person name="Li J."/>
            <person name="Fan D."/>
            <person name="Wang W."/>
            <person name="Fu W."/>
            <person name="Wang T."/>
            <person name="Wang B."/>
            <person name="Zhang J."/>
            <person name="Peng Z."/>
            <person name="Li Y."/>
            <person name="Li N."/>
            <person name="Wang J."/>
            <person name="Chen M."/>
            <person name="He Y."/>
            <person name="Tan F."/>
            <person name="Song X."/>
            <person name="Zheng Q."/>
            <person name="Huang R."/>
            <person name="Yang H."/>
            <person name="Du X."/>
            <person name="Chen L."/>
            <person name="Yang M."/>
            <person name="Gaffney P.M."/>
            <person name="Wang S."/>
            <person name="Luo L."/>
            <person name="She Z."/>
            <person name="Ming Y."/>
            <person name="Huang W."/>
            <person name="Zhang S."/>
            <person name="Huang B."/>
            <person name="Zhang Y."/>
            <person name="Qu T."/>
            <person name="Ni P."/>
            <person name="Miao G."/>
            <person name="Wang J."/>
            <person name="Wang Q."/>
            <person name="Steinberg C.E."/>
            <person name="Wang H."/>
            <person name="Li N."/>
            <person name="Qian L."/>
            <person name="Zhang G."/>
            <person name="Li Y."/>
            <person name="Yang H."/>
            <person name="Liu X."/>
            <person name="Wang J."/>
            <person name="Yin Y."/>
            <person name="Wang J."/>
        </authorList>
    </citation>
    <scope>NUCLEOTIDE SEQUENCE [LARGE SCALE GENOMIC DNA]</scope>
    <source>
        <strain evidence="3">05x7-T-G4-1.051#20</strain>
    </source>
</reference>
<dbReference type="Gene3D" id="1.25.10.10">
    <property type="entry name" value="Leucine-rich Repeat Variant"/>
    <property type="match status" value="1"/>
</dbReference>
<dbReference type="SUPFAM" id="SSF48371">
    <property type="entry name" value="ARM repeat"/>
    <property type="match status" value="1"/>
</dbReference>
<dbReference type="PROSITE" id="PS51231">
    <property type="entry name" value="DAD"/>
    <property type="match status" value="1"/>
</dbReference>
<dbReference type="InterPro" id="IPR014768">
    <property type="entry name" value="GBD/FH3_dom"/>
</dbReference>
<dbReference type="Pfam" id="PF06371">
    <property type="entry name" value="Drf_GBD"/>
    <property type="match status" value="1"/>
</dbReference>
<feature type="coiled-coil region" evidence="1">
    <location>
        <begin position="279"/>
        <end position="352"/>
    </location>
</feature>
<dbReference type="HOGENOM" id="CLU_002356_0_1_1"/>
<dbReference type="InParanoid" id="K1QG47"/>
<dbReference type="Pfam" id="PF02181">
    <property type="entry name" value="FH2"/>
    <property type="match status" value="1"/>
</dbReference>
<dbReference type="GO" id="GO:0005884">
    <property type="term" value="C:actin filament"/>
    <property type="evidence" value="ECO:0007669"/>
    <property type="project" value="TreeGrafter"/>
</dbReference>
<dbReference type="AlphaFoldDB" id="K1QG47"/>
<dbReference type="InterPro" id="IPR010473">
    <property type="entry name" value="GTPase-bd"/>
</dbReference>
<dbReference type="GO" id="GO:0031267">
    <property type="term" value="F:small GTPase binding"/>
    <property type="evidence" value="ECO:0007669"/>
    <property type="project" value="InterPro"/>
</dbReference>
<dbReference type="PANTHER" id="PTHR45691">
    <property type="entry name" value="PROTEIN DIAPHANOUS"/>
    <property type="match status" value="1"/>
</dbReference>
<dbReference type="Gene3D" id="1.20.58.2220">
    <property type="entry name" value="Formin, FH2 domain"/>
    <property type="match status" value="1"/>
</dbReference>
<proteinExistence type="predicted"/>
<dbReference type="InterPro" id="IPR014767">
    <property type="entry name" value="DAD_dom"/>
</dbReference>
<dbReference type="FunCoup" id="K1QG47">
    <property type="interactions" value="330"/>
</dbReference>
<organism evidence="3">
    <name type="scientific">Magallana gigas</name>
    <name type="common">Pacific oyster</name>
    <name type="synonym">Crassostrea gigas</name>
    <dbReference type="NCBI Taxonomy" id="29159"/>
    <lineage>
        <taxon>Eukaryota</taxon>
        <taxon>Metazoa</taxon>
        <taxon>Spiralia</taxon>
        <taxon>Lophotrochozoa</taxon>
        <taxon>Mollusca</taxon>
        <taxon>Bivalvia</taxon>
        <taxon>Autobranchia</taxon>
        <taxon>Pteriomorphia</taxon>
        <taxon>Ostreida</taxon>
        <taxon>Ostreoidea</taxon>
        <taxon>Ostreidae</taxon>
        <taxon>Magallana</taxon>
    </lineage>
</organism>
<feature type="compositionally biased region" description="Pro residues" evidence="2">
    <location>
        <begin position="415"/>
        <end position="486"/>
    </location>
</feature>
<dbReference type="InterPro" id="IPR042201">
    <property type="entry name" value="FH2_Formin_sf"/>
</dbReference>
<dbReference type="InterPro" id="IPR051412">
    <property type="entry name" value="Formin_Homology_Diaphanous_sf"/>
</dbReference>
<feature type="compositionally biased region" description="Basic and acidic residues" evidence="2">
    <location>
        <begin position="856"/>
        <end position="892"/>
    </location>
</feature>
<dbReference type="PROSITE" id="PS51444">
    <property type="entry name" value="FH2"/>
    <property type="match status" value="1"/>
</dbReference>
<name>K1QG47_MAGGI</name>
<evidence type="ECO:0000256" key="1">
    <source>
        <dbReference type="SAM" id="Coils"/>
    </source>
</evidence>
<protein>
    <submittedName>
        <fullName evidence="3">Diaphanous-like protein 2</fullName>
    </submittedName>
</protein>
<dbReference type="SUPFAM" id="SSF101447">
    <property type="entry name" value="Formin homology 2 domain (FH2 domain)"/>
    <property type="match status" value="1"/>
</dbReference>
<dbReference type="EMBL" id="JH817628">
    <property type="protein sequence ID" value="EKC27810.1"/>
    <property type="molecule type" value="Genomic_DNA"/>
</dbReference>
<dbReference type="PROSITE" id="PS51232">
    <property type="entry name" value="GBD_FH3"/>
    <property type="match status" value="1"/>
</dbReference>
<evidence type="ECO:0000256" key="2">
    <source>
        <dbReference type="SAM" id="MobiDB-lite"/>
    </source>
</evidence>
<dbReference type="InterPro" id="IPR010472">
    <property type="entry name" value="FH3_dom"/>
</dbReference>
<dbReference type="PANTHER" id="PTHR45691:SF6">
    <property type="entry name" value="PROTEIN DIAPHANOUS"/>
    <property type="match status" value="1"/>
</dbReference>
<feature type="region of interest" description="Disordered" evidence="2">
    <location>
        <begin position="856"/>
        <end position="906"/>
    </location>
</feature>
<dbReference type="SMART" id="SM01140">
    <property type="entry name" value="Drf_GBD"/>
    <property type="match status" value="1"/>
</dbReference>
<dbReference type="GO" id="GO:0030041">
    <property type="term" value="P:actin filament polymerization"/>
    <property type="evidence" value="ECO:0007669"/>
    <property type="project" value="TreeGrafter"/>
</dbReference>
<sequence>MGEWAAAKSLPLSWVKEFGEDGLNVLLKHLVHCCNRKEERQSRLECVKCIKAFMNNTFGLTKMLESDEGLSILSRCLDPTDPDTMMLCVSILAAVCIYNPPLGHQKVLEGLTVSAEMKDMDRFDMIITGLGMGINLPLQVGCMQLVNAIICTPSDHLDYRLHLRNEFMRCGLQNMIKMNSADKENERCFLSILQHLLCVRDDFFVRTEYYRLIEECLTQIVLHKDGVDPDFKKTKRFDIKTEKFIDELGERRKEITELEKRVSQLEPSAENLPKVQAQLDIAMIAKQEIESKAQIMEEQYMTKVNEADEKKEQLENKLKELDAEMNSKLMEVKEVKEQKEKIEEDFLNMRVNKDKEIAKLKEQVKSRPAIVDMDIARPMNVKASTPTPPTQVKNASVQTTEELLPVAQPSQPTQTPDPPSGAPAPPPAPPPPPLPPGVTIPAPPPAPPLHPGGIPPPPPPPGGAPPPPPPPGAPGFAPGPPKPVVPQLPYGMKPKKKYEVKEQTKRINWEKIPTNKLKEDSFWVKAEEARFEDDFIFQSLVENFSVKKPVKKDAQVEVANEKKGKKVKDLRVLDPKSAMNLSMLLGSLKTPYKEIRRRILEVDAEHLTTGMLEQLIKYLPEPEHIKELGALKEEYDDLAEAEQFIATISDIKRIKPRLQSILFKMTFSEVVDGIKPDLMAATVALEEIKTNTKFARILELILLVGNYLNSGSRNAQSLGFDISFLSKLKNTKTQDNKSTLVHFLVSIIEEKYPDLVQFQDDFTYLEKASKVSDESIQGNFRSIEKSLKQVKGDLENCDAKGQFGVLNNMYNKMNSLFEDMSKYYCFDKKKYNMEDFFGDIKIFQDSFKQALKDNAKQRETNARLQRAKEAKERAQKEKEERMAARKEDEIQGKRIPTRGLGPKDDDLKGAMDNLLDALKTGSAFNTARRKRNPRPHEAWMATCDEKSGYEHIALSENSQI</sequence>
<dbReference type="InterPro" id="IPR011989">
    <property type="entry name" value="ARM-like"/>
</dbReference>
<keyword evidence="1" id="KW-0175">Coiled coil</keyword>
<dbReference type="SMART" id="SM00498">
    <property type="entry name" value="FH2"/>
    <property type="match status" value="1"/>
</dbReference>
<dbReference type="SMART" id="SM01139">
    <property type="entry name" value="Drf_FH3"/>
    <property type="match status" value="1"/>
</dbReference>